<dbReference type="Proteomes" id="UP000236732">
    <property type="component" value="Unassembled WGS sequence"/>
</dbReference>
<gene>
    <name evidence="1" type="ORF">SAMN05444920_103876</name>
</gene>
<dbReference type="AlphaFoldDB" id="A0A1H6C3I8"/>
<organism evidence="1 2">
    <name type="scientific">Nonomuraea solani</name>
    <dbReference type="NCBI Taxonomy" id="1144553"/>
    <lineage>
        <taxon>Bacteria</taxon>
        <taxon>Bacillati</taxon>
        <taxon>Actinomycetota</taxon>
        <taxon>Actinomycetes</taxon>
        <taxon>Streptosporangiales</taxon>
        <taxon>Streptosporangiaceae</taxon>
        <taxon>Nonomuraea</taxon>
    </lineage>
</organism>
<name>A0A1H6C3I8_9ACTN</name>
<evidence type="ECO:0000313" key="1">
    <source>
        <dbReference type="EMBL" id="SEG67492.1"/>
    </source>
</evidence>
<dbReference type="EMBL" id="FNVT01000003">
    <property type="protein sequence ID" value="SEG67492.1"/>
    <property type="molecule type" value="Genomic_DNA"/>
</dbReference>
<reference evidence="1 2" key="1">
    <citation type="submission" date="2016-10" db="EMBL/GenBank/DDBJ databases">
        <authorList>
            <person name="de Groot N.N."/>
        </authorList>
    </citation>
    <scope>NUCLEOTIDE SEQUENCE [LARGE SCALE GENOMIC DNA]</scope>
    <source>
        <strain evidence="1 2">CGMCC 4.7037</strain>
    </source>
</reference>
<accession>A0A1H6C3I8</accession>
<sequence>MSNIDPAKNKKFYICTSAGKIMDAGFSFRKDGDDDERPEHYTVDLGEQPTLEVVERFLEAFDIERRR</sequence>
<proteinExistence type="predicted"/>
<protein>
    <submittedName>
        <fullName evidence="1">Uncharacterized protein</fullName>
    </submittedName>
</protein>
<evidence type="ECO:0000313" key="2">
    <source>
        <dbReference type="Proteomes" id="UP000236732"/>
    </source>
</evidence>
<keyword evidence="2" id="KW-1185">Reference proteome</keyword>